<gene>
    <name evidence="2" type="ORF">SAMN04488569_100126</name>
</gene>
<dbReference type="Gene3D" id="1.20.120.1870">
    <property type="entry name" value="Fic/DOC protein, Fido domain"/>
    <property type="match status" value="1"/>
</dbReference>
<dbReference type="NCBIfam" id="TIGR01550">
    <property type="entry name" value="DOC_P1"/>
    <property type="match status" value="1"/>
</dbReference>
<reference evidence="3" key="1">
    <citation type="submission" date="2016-10" db="EMBL/GenBank/DDBJ databases">
        <authorList>
            <person name="Varghese N."/>
            <person name="Submissions S."/>
        </authorList>
    </citation>
    <scope>NUCLEOTIDE SEQUENCE [LARGE SCALE GENOMIC DNA]</scope>
    <source>
        <strain evidence="3">DSM 16108</strain>
    </source>
</reference>
<accession>A0A1I3UNI2</accession>
<organism evidence="2 3">
    <name type="scientific">Marinilactibacillus piezotolerans</name>
    <dbReference type="NCBI Taxonomy" id="258723"/>
    <lineage>
        <taxon>Bacteria</taxon>
        <taxon>Bacillati</taxon>
        <taxon>Bacillota</taxon>
        <taxon>Bacilli</taxon>
        <taxon>Lactobacillales</taxon>
        <taxon>Carnobacteriaceae</taxon>
        <taxon>Marinilactibacillus</taxon>
    </lineage>
</organism>
<dbReference type="InterPro" id="IPR006440">
    <property type="entry name" value="Doc"/>
</dbReference>
<keyword evidence="3" id="KW-1185">Reference proteome</keyword>
<evidence type="ECO:0000313" key="3">
    <source>
        <dbReference type="Proteomes" id="UP000199589"/>
    </source>
</evidence>
<dbReference type="PANTHER" id="PTHR39426">
    <property type="entry name" value="HOMOLOGY TO DEATH-ON-CURING PROTEIN OF PHAGE P1"/>
    <property type="match status" value="1"/>
</dbReference>
<evidence type="ECO:0000313" key="2">
    <source>
        <dbReference type="EMBL" id="SFJ83317.1"/>
    </source>
</evidence>
<protein>
    <submittedName>
        <fullName evidence="2">Death on curing protein</fullName>
    </submittedName>
</protein>
<feature type="domain" description="Fido" evidence="1">
    <location>
        <begin position="4"/>
        <end position="128"/>
    </location>
</feature>
<dbReference type="GO" id="GO:0016301">
    <property type="term" value="F:kinase activity"/>
    <property type="evidence" value="ECO:0007669"/>
    <property type="project" value="InterPro"/>
</dbReference>
<dbReference type="Pfam" id="PF02661">
    <property type="entry name" value="Fic"/>
    <property type="match status" value="1"/>
</dbReference>
<dbReference type="AlphaFoldDB" id="A0A1I3UNI2"/>
<evidence type="ECO:0000259" key="1">
    <source>
        <dbReference type="PROSITE" id="PS51459"/>
    </source>
</evidence>
<dbReference type="InterPro" id="IPR053737">
    <property type="entry name" value="Type_II_TA_Toxin"/>
</dbReference>
<dbReference type="RefSeq" id="WP_072694893.1">
    <property type="nucleotide sequence ID" value="NZ_FOSJ01000001.1"/>
</dbReference>
<proteinExistence type="predicted"/>
<dbReference type="PANTHER" id="PTHR39426:SF1">
    <property type="entry name" value="HOMOLOGY TO DEATH-ON-CURING PROTEIN OF PHAGE P1"/>
    <property type="match status" value="1"/>
</dbReference>
<name>A0A1I3UNI2_9LACT</name>
<dbReference type="PROSITE" id="PS51459">
    <property type="entry name" value="FIDO"/>
    <property type="match status" value="1"/>
</dbReference>
<sequence length="135" mass="15523">MNFLTENNLITINAYLIQRYSPGEDVGVKVPEALDMTVNSVHTSLFGEEMYPTLFDKSAVLFINLIKKHCFYNANKRTAYHALATFLQMNNYEILLETDDAVEFCVMVATWDDEFDILKKKVRNTIKDNSKALDV</sequence>
<dbReference type="Proteomes" id="UP000199589">
    <property type="component" value="Unassembled WGS sequence"/>
</dbReference>
<dbReference type="InterPro" id="IPR003812">
    <property type="entry name" value="Fido"/>
</dbReference>
<dbReference type="EMBL" id="FOSJ01000001">
    <property type="protein sequence ID" value="SFJ83317.1"/>
    <property type="molecule type" value="Genomic_DNA"/>
</dbReference>
<dbReference type="OrthoDB" id="9802752at2"/>